<reference evidence="13" key="1">
    <citation type="submission" date="2016-10" db="EMBL/GenBank/DDBJ databases">
        <authorList>
            <person name="Varghese N."/>
            <person name="Submissions S."/>
        </authorList>
    </citation>
    <scope>NUCLEOTIDE SEQUENCE [LARGE SCALE GENOMIC DNA]</scope>
    <source>
        <strain evidence="13">DSM 3384</strain>
    </source>
</reference>
<dbReference type="FunFam" id="3.90.950.10:FF:000001">
    <property type="entry name" value="dITP/XTP pyrophosphatase"/>
    <property type="match status" value="1"/>
</dbReference>
<dbReference type="RefSeq" id="WP_014956566.1">
    <property type="nucleotide sequence ID" value="NZ_FNLL01000004.1"/>
</dbReference>
<evidence type="ECO:0000313" key="12">
    <source>
        <dbReference type="EMBL" id="SDU04197.1"/>
    </source>
</evidence>
<dbReference type="GO" id="GO:0000166">
    <property type="term" value="F:nucleotide binding"/>
    <property type="evidence" value="ECO:0007669"/>
    <property type="project" value="UniProtKB-KW"/>
</dbReference>
<organism evidence="12 13">
    <name type="scientific">Desulfobacula phenolica</name>
    <dbReference type="NCBI Taxonomy" id="90732"/>
    <lineage>
        <taxon>Bacteria</taxon>
        <taxon>Pseudomonadati</taxon>
        <taxon>Thermodesulfobacteriota</taxon>
        <taxon>Desulfobacteria</taxon>
        <taxon>Desulfobacterales</taxon>
        <taxon>Desulfobacteraceae</taxon>
        <taxon>Desulfobacula</taxon>
    </lineage>
</organism>
<dbReference type="Proteomes" id="UP000199608">
    <property type="component" value="Unassembled WGS sequence"/>
</dbReference>
<dbReference type="GO" id="GO:0009117">
    <property type="term" value="P:nucleotide metabolic process"/>
    <property type="evidence" value="ECO:0007669"/>
    <property type="project" value="UniProtKB-KW"/>
</dbReference>
<dbReference type="GO" id="GO:0005829">
    <property type="term" value="C:cytosol"/>
    <property type="evidence" value="ECO:0007669"/>
    <property type="project" value="TreeGrafter"/>
</dbReference>
<evidence type="ECO:0000313" key="13">
    <source>
        <dbReference type="Proteomes" id="UP000199608"/>
    </source>
</evidence>
<comment type="cofactor">
    <cofactor evidence="10">
        <name>Mg(2+)</name>
        <dbReference type="ChEBI" id="CHEBI:18420"/>
    </cofactor>
    <text evidence="10">Binds 1 Mg(2+) ion per subunit.</text>
</comment>
<dbReference type="GO" id="GO:0017111">
    <property type="term" value="F:ribonucleoside triphosphate phosphatase activity"/>
    <property type="evidence" value="ECO:0007669"/>
    <property type="project" value="InterPro"/>
</dbReference>
<evidence type="ECO:0000256" key="2">
    <source>
        <dbReference type="ARBA" id="ARBA00011738"/>
    </source>
</evidence>
<dbReference type="EC" id="3.6.1.66" evidence="10"/>
<keyword evidence="3 10" id="KW-0479">Metal-binding</keyword>
<comment type="caution">
    <text evidence="10">Lacks conserved residue(s) required for the propagation of feature annotation.</text>
</comment>
<evidence type="ECO:0000256" key="6">
    <source>
        <dbReference type="ARBA" id="ARBA00022842"/>
    </source>
</evidence>
<accession>A0A1H2FA32</accession>
<evidence type="ECO:0000256" key="9">
    <source>
        <dbReference type="ARBA" id="ARBA00052017"/>
    </source>
</evidence>
<dbReference type="GO" id="GO:0046872">
    <property type="term" value="F:metal ion binding"/>
    <property type="evidence" value="ECO:0007669"/>
    <property type="project" value="UniProtKB-KW"/>
</dbReference>
<dbReference type="PANTHER" id="PTHR11067">
    <property type="entry name" value="INOSINE TRIPHOSPHATE PYROPHOSPHATASE/HAM1 PROTEIN"/>
    <property type="match status" value="1"/>
</dbReference>
<dbReference type="NCBIfam" id="NF011397">
    <property type="entry name" value="PRK14822.1"/>
    <property type="match status" value="1"/>
</dbReference>
<evidence type="ECO:0000256" key="3">
    <source>
        <dbReference type="ARBA" id="ARBA00022723"/>
    </source>
</evidence>
<keyword evidence="7 10" id="KW-0546">Nucleotide metabolism</keyword>
<feature type="binding site" evidence="10">
    <location>
        <position position="71"/>
    </location>
    <ligand>
        <name>Mg(2+)</name>
        <dbReference type="ChEBI" id="CHEBI:18420"/>
    </ligand>
</feature>
<dbReference type="NCBIfam" id="TIGR00042">
    <property type="entry name" value="RdgB/HAM1 family non-canonical purine NTP pyrophosphatase"/>
    <property type="match status" value="1"/>
</dbReference>
<dbReference type="SUPFAM" id="SSF52972">
    <property type="entry name" value="ITPase-like"/>
    <property type="match status" value="1"/>
</dbReference>
<dbReference type="EMBL" id="FNLL01000004">
    <property type="protein sequence ID" value="SDU04197.1"/>
    <property type="molecule type" value="Genomic_DNA"/>
</dbReference>
<protein>
    <recommendedName>
        <fullName evidence="10">dITP/XTP pyrophosphatase</fullName>
        <ecNumber evidence="10">3.6.1.66</ecNumber>
    </recommendedName>
    <alternativeName>
        <fullName evidence="10">Non-canonical purine NTP pyrophosphatase</fullName>
    </alternativeName>
    <alternativeName>
        <fullName evidence="10">Non-standard purine NTP pyrophosphatase</fullName>
    </alternativeName>
    <alternativeName>
        <fullName evidence="10">Nucleoside-triphosphate diphosphatase</fullName>
    </alternativeName>
    <alternativeName>
        <fullName evidence="10">Nucleoside-triphosphate pyrophosphatase</fullName>
        <shortName evidence="10">NTPase</shortName>
    </alternativeName>
</protein>
<evidence type="ECO:0000256" key="1">
    <source>
        <dbReference type="ARBA" id="ARBA00008023"/>
    </source>
</evidence>
<evidence type="ECO:0000256" key="11">
    <source>
        <dbReference type="RuleBase" id="RU003781"/>
    </source>
</evidence>
<proteinExistence type="inferred from homology"/>
<gene>
    <name evidence="12" type="ORF">SAMN04487931_10443</name>
</gene>
<feature type="binding site" evidence="10">
    <location>
        <begin position="180"/>
        <end position="181"/>
    </location>
    <ligand>
        <name>substrate</name>
    </ligand>
</feature>
<comment type="catalytic activity">
    <reaction evidence="8 10">
        <text>dITP + H2O = dIMP + diphosphate + H(+)</text>
        <dbReference type="Rhea" id="RHEA:28342"/>
        <dbReference type="ChEBI" id="CHEBI:15377"/>
        <dbReference type="ChEBI" id="CHEBI:15378"/>
        <dbReference type="ChEBI" id="CHEBI:33019"/>
        <dbReference type="ChEBI" id="CHEBI:61194"/>
        <dbReference type="ChEBI" id="CHEBI:61382"/>
        <dbReference type="EC" id="3.6.1.66"/>
    </reaction>
</comment>
<dbReference type="GO" id="GO:0036220">
    <property type="term" value="F:ITP diphosphatase activity"/>
    <property type="evidence" value="ECO:0007669"/>
    <property type="project" value="UniProtKB-UniRule"/>
</dbReference>
<feature type="binding site" evidence="10">
    <location>
        <position position="175"/>
    </location>
    <ligand>
        <name>substrate</name>
    </ligand>
</feature>
<sequence>MKQIIVLATRNKGKTREIRELLKGYPIDIKNLDDFGPIPEVIEDGETFDDNAYKKASFTAKILGYPAMADDSGLCVEALDGAPGVYSARYAGENATDADNVKKMLEELKDKDNRKASFKCVISIAIPTGPALTYEGECQGVITKEAVGDNGFGYDPLFFYPELNKTFAQLTIQEKGQVSHRGKALKEIADEMDKIIDWIDITMPKFQRAECKGNNS</sequence>
<keyword evidence="6 10" id="KW-0460">Magnesium</keyword>
<dbReference type="InterPro" id="IPR029001">
    <property type="entry name" value="ITPase-like_fam"/>
</dbReference>
<name>A0A1H2FA32_9BACT</name>
<dbReference type="GO" id="GO:0009146">
    <property type="term" value="P:purine nucleoside triphosphate catabolic process"/>
    <property type="evidence" value="ECO:0007669"/>
    <property type="project" value="UniProtKB-UniRule"/>
</dbReference>
<comment type="catalytic activity">
    <reaction evidence="9 10">
        <text>XTP + H2O = XMP + diphosphate + H(+)</text>
        <dbReference type="Rhea" id="RHEA:28610"/>
        <dbReference type="ChEBI" id="CHEBI:15377"/>
        <dbReference type="ChEBI" id="CHEBI:15378"/>
        <dbReference type="ChEBI" id="CHEBI:33019"/>
        <dbReference type="ChEBI" id="CHEBI:57464"/>
        <dbReference type="ChEBI" id="CHEBI:61314"/>
        <dbReference type="EC" id="3.6.1.66"/>
    </reaction>
</comment>
<dbReference type="InterPro" id="IPR002637">
    <property type="entry name" value="RdgB/HAM1"/>
</dbReference>
<dbReference type="InterPro" id="IPR020922">
    <property type="entry name" value="dITP/XTP_pyrophosphatase"/>
</dbReference>
<comment type="subunit">
    <text evidence="2 10">Homodimer.</text>
</comment>
<dbReference type="Pfam" id="PF01725">
    <property type="entry name" value="Ham1p_like"/>
    <property type="match status" value="1"/>
</dbReference>
<feature type="binding site" evidence="10">
    <location>
        <begin position="9"/>
        <end position="14"/>
    </location>
    <ligand>
        <name>substrate</name>
    </ligand>
</feature>
<feature type="binding site" evidence="10">
    <location>
        <begin position="152"/>
        <end position="155"/>
    </location>
    <ligand>
        <name>substrate</name>
    </ligand>
</feature>
<dbReference type="Gene3D" id="3.90.950.10">
    <property type="match status" value="1"/>
</dbReference>
<evidence type="ECO:0000256" key="10">
    <source>
        <dbReference type="HAMAP-Rule" id="MF_01405"/>
    </source>
</evidence>
<comment type="function">
    <text evidence="10">Pyrophosphatase that catalyzes the hydrolysis of nucleoside triphosphates to their monophosphate derivatives, with a high preference for the non-canonical purine nucleotides XTP (xanthosine triphosphate), dITP (deoxyinosine triphosphate) and ITP. Seems to function as a house-cleaning enzyme that removes non-canonical purine nucleotides from the nucleotide pool, thus preventing their incorporation into DNA/RNA and avoiding chromosomal lesions.</text>
</comment>
<keyword evidence="13" id="KW-1185">Reference proteome</keyword>
<comment type="similarity">
    <text evidence="1 10 11">Belongs to the HAM1 NTPase family.</text>
</comment>
<dbReference type="CDD" id="cd00515">
    <property type="entry name" value="HAM1"/>
    <property type="match status" value="1"/>
</dbReference>
<keyword evidence="4 10" id="KW-0547">Nucleotide-binding</keyword>
<feature type="active site" description="Proton acceptor" evidence="10">
    <location>
        <position position="71"/>
    </location>
</feature>
<dbReference type="AlphaFoldDB" id="A0A1H2FA32"/>
<dbReference type="HAMAP" id="MF_01405">
    <property type="entry name" value="Non_canon_purine_NTPase"/>
    <property type="match status" value="1"/>
</dbReference>
<comment type="catalytic activity">
    <reaction evidence="10">
        <text>ITP + H2O = IMP + diphosphate + H(+)</text>
        <dbReference type="Rhea" id="RHEA:29399"/>
        <dbReference type="ChEBI" id="CHEBI:15377"/>
        <dbReference type="ChEBI" id="CHEBI:15378"/>
        <dbReference type="ChEBI" id="CHEBI:33019"/>
        <dbReference type="ChEBI" id="CHEBI:58053"/>
        <dbReference type="ChEBI" id="CHEBI:61402"/>
        <dbReference type="EC" id="3.6.1.66"/>
    </reaction>
</comment>
<evidence type="ECO:0000256" key="8">
    <source>
        <dbReference type="ARBA" id="ARBA00051875"/>
    </source>
</evidence>
<evidence type="ECO:0000256" key="4">
    <source>
        <dbReference type="ARBA" id="ARBA00022741"/>
    </source>
</evidence>
<feature type="binding site" evidence="10">
    <location>
        <position position="72"/>
    </location>
    <ligand>
        <name>substrate</name>
    </ligand>
</feature>
<dbReference type="GO" id="GO:0035870">
    <property type="term" value="F:dITP diphosphatase activity"/>
    <property type="evidence" value="ECO:0007669"/>
    <property type="project" value="UniProtKB-UniRule"/>
</dbReference>
<dbReference type="PANTHER" id="PTHR11067:SF9">
    <property type="entry name" value="INOSINE TRIPHOSPHATE PYROPHOSPHATASE"/>
    <property type="match status" value="1"/>
</dbReference>
<keyword evidence="5 10" id="KW-0378">Hydrolase</keyword>
<evidence type="ECO:0000256" key="5">
    <source>
        <dbReference type="ARBA" id="ARBA00022801"/>
    </source>
</evidence>
<dbReference type="GO" id="GO:0036222">
    <property type="term" value="F:XTP diphosphatase activity"/>
    <property type="evidence" value="ECO:0007669"/>
    <property type="project" value="UniProtKB-UniRule"/>
</dbReference>
<evidence type="ECO:0000256" key="7">
    <source>
        <dbReference type="ARBA" id="ARBA00023080"/>
    </source>
</evidence>